<dbReference type="Pfam" id="PF10646">
    <property type="entry name" value="Germane"/>
    <property type="match status" value="1"/>
</dbReference>
<evidence type="ECO:0000313" key="6">
    <source>
        <dbReference type="EMBL" id="GAA1079615.1"/>
    </source>
</evidence>
<keyword evidence="7" id="KW-1185">Reference proteome</keyword>
<feature type="compositionally biased region" description="Polar residues" evidence="1">
    <location>
        <begin position="560"/>
        <end position="569"/>
    </location>
</feature>
<dbReference type="EMBL" id="BAAALD010000016">
    <property type="protein sequence ID" value="GAA1079615.1"/>
    <property type="molecule type" value="Genomic_DNA"/>
</dbReference>
<dbReference type="InterPro" id="IPR018910">
    <property type="entry name" value="LpqB_C"/>
</dbReference>
<protein>
    <submittedName>
        <fullName evidence="6">LpqB family beta-propeller domain-containing protein</fullName>
    </submittedName>
</protein>
<feature type="chain" id="PRO_5045708330" evidence="2">
    <location>
        <begin position="26"/>
        <end position="613"/>
    </location>
</feature>
<evidence type="ECO:0000256" key="1">
    <source>
        <dbReference type="SAM" id="MobiDB-lite"/>
    </source>
</evidence>
<dbReference type="Pfam" id="PF25976">
    <property type="entry name" value="LpqB_N"/>
    <property type="match status" value="1"/>
</dbReference>
<evidence type="ECO:0000256" key="2">
    <source>
        <dbReference type="SAM" id="SignalP"/>
    </source>
</evidence>
<gene>
    <name evidence="6" type="ORF">GCM10009663_22500</name>
</gene>
<dbReference type="PROSITE" id="PS51257">
    <property type="entry name" value="PROKAR_LIPOPROTEIN"/>
    <property type="match status" value="1"/>
</dbReference>
<evidence type="ECO:0000313" key="7">
    <source>
        <dbReference type="Proteomes" id="UP001499987"/>
    </source>
</evidence>
<dbReference type="InterPro" id="IPR059026">
    <property type="entry name" value="LpqB_N"/>
</dbReference>
<dbReference type="SUPFAM" id="SSF82171">
    <property type="entry name" value="DPP6 N-terminal domain-like"/>
    <property type="match status" value="1"/>
</dbReference>
<feature type="region of interest" description="Disordered" evidence="1">
    <location>
        <begin position="549"/>
        <end position="571"/>
    </location>
</feature>
<proteinExistence type="predicted"/>
<feature type="domain" description="GerMN" evidence="3">
    <location>
        <begin position="191"/>
        <end position="293"/>
    </location>
</feature>
<feature type="domain" description="Lipoprotein LpqB N-terminal" evidence="5">
    <location>
        <begin position="54"/>
        <end position="181"/>
    </location>
</feature>
<dbReference type="Proteomes" id="UP001499987">
    <property type="component" value="Unassembled WGS sequence"/>
</dbReference>
<organism evidence="6 7">
    <name type="scientific">Kitasatospora arboriphila</name>
    <dbReference type="NCBI Taxonomy" id="258052"/>
    <lineage>
        <taxon>Bacteria</taxon>
        <taxon>Bacillati</taxon>
        <taxon>Actinomycetota</taxon>
        <taxon>Actinomycetes</taxon>
        <taxon>Kitasatosporales</taxon>
        <taxon>Streptomycetaceae</taxon>
        <taxon>Kitasatospora</taxon>
    </lineage>
</organism>
<keyword evidence="2" id="KW-0732">Signal</keyword>
<evidence type="ECO:0000259" key="3">
    <source>
        <dbReference type="Pfam" id="PF10646"/>
    </source>
</evidence>
<dbReference type="RefSeq" id="WP_344623393.1">
    <property type="nucleotide sequence ID" value="NZ_BAAALD010000016.1"/>
</dbReference>
<comment type="caution">
    <text evidence="6">The sequence shown here is derived from an EMBL/GenBank/DDBJ whole genome shotgun (WGS) entry which is preliminary data.</text>
</comment>
<accession>A0ABN1TEV6</accession>
<evidence type="ECO:0000259" key="4">
    <source>
        <dbReference type="Pfam" id="PF10647"/>
    </source>
</evidence>
<reference evidence="6 7" key="1">
    <citation type="journal article" date="2019" name="Int. J. Syst. Evol. Microbiol.">
        <title>The Global Catalogue of Microorganisms (GCM) 10K type strain sequencing project: providing services to taxonomists for standard genome sequencing and annotation.</title>
        <authorList>
            <consortium name="The Broad Institute Genomics Platform"/>
            <consortium name="The Broad Institute Genome Sequencing Center for Infectious Disease"/>
            <person name="Wu L."/>
            <person name="Ma J."/>
        </authorList>
    </citation>
    <scope>NUCLEOTIDE SEQUENCE [LARGE SCALE GENOMIC DNA]</scope>
    <source>
        <strain evidence="6 7">JCM 13002</strain>
    </source>
</reference>
<feature type="signal peptide" evidence="2">
    <location>
        <begin position="1"/>
        <end position="25"/>
    </location>
</feature>
<dbReference type="InterPro" id="IPR019606">
    <property type="entry name" value="GerMN"/>
</dbReference>
<evidence type="ECO:0000259" key="5">
    <source>
        <dbReference type="Pfam" id="PF25976"/>
    </source>
</evidence>
<sequence length="613" mass="64240">MRADLRSARAVCAALAVLLAAGCAAMPSDGPPERVEIPQGSGAENLQVRVFPVPPHKGEDPRDLLAGFLAASGADEAKDYETALKYLTASAGKRWNPQAGVAVLAATPHRDQTVAAAETTTITVSGSKVAELDEDHSYRVVTDEAYRQQFTFVKETEGPDKGEWRIDRLPDGLIVDQTNFRNSYRAVHRYFYVSSDPSADGATPPVMVPDPIYLRRRTDPLTAAAKALAAGPSQWLAPAVYSAFEGVHIEGAVSVNDNRAAAVRVDVADFGGRQSTCKQMATQLFHTLADQQGKAQLDRVDLSGGKGGCSVTAAEAADSAPGRLAGSAGASPYYQLDTGQVLLLQGDGPGRPVAGPLGQAAQQGQPRIGEVAVRRDGSGAAAIGADGRSLFVTGFGDGDQLGGAVVSSRGIQPGQGLASPSWDGRQNLWVVDRDPAAPQLYMVRGRKSVAAQVDGLADRTVQDARISSDGTRIALVLKDGAGRRSLQIGLVVHEGTAGSPRVRVTGLRPVAPLLTDVASVSWADTDQLLVLGKEQGKLQLLNYVGTDGSQAADSPLQGGESMTTVSASESRAGESVPPVIAYSSDHRIFRLQGNQWREIALQGHPAASFGYPG</sequence>
<name>A0ABN1TEV6_9ACTN</name>
<dbReference type="Pfam" id="PF10647">
    <property type="entry name" value="Gmad1"/>
    <property type="match status" value="1"/>
</dbReference>
<feature type="domain" description="Lipoprotein LpqB C-terminal" evidence="4">
    <location>
        <begin position="347"/>
        <end position="600"/>
    </location>
</feature>